<dbReference type="Proteomes" id="UP000221538">
    <property type="component" value="Unassembled WGS sequence"/>
</dbReference>
<proteinExistence type="inferred from homology"/>
<dbReference type="SUPFAM" id="SSF110849">
    <property type="entry name" value="ParB/Sulfiredoxin"/>
    <property type="match status" value="1"/>
</dbReference>
<dbReference type="GO" id="GO:0005694">
    <property type="term" value="C:chromosome"/>
    <property type="evidence" value="ECO:0007669"/>
    <property type="project" value="TreeGrafter"/>
</dbReference>
<comment type="similarity">
    <text evidence="1">Belongs to the ParB family.</text>
</comment>
<dbReference type="SUPFAM" id="SSF109709">
    <property type="entry name" value="KorB DNA-binding domain-like"/>
    <property type="match status" value="1"/>
</dbReference>
<evidence type="ECO:0000256" key="1">
    <source>
        <dbReference type="ARBA" id="ARBA00006295"/>
    </source>
</evidence>
<reference evidence="3 4" key="2">
    <citation type="journal article" date="2013" name="Environ. Sci. Technol.">
        <title>The 4-tert-butylphenol-utilizing bacterium Sphingobium fuliginis OMI can degrade bisphenols via phenolic ring hydroxylation and meta-cleavage pathway.</title>
        <authorList>
            <person name="Ogata Y."/>
            <person name="Goda S."/>
            <person name="Toyama T."/>
            <person name="Sei K."/>
            <person name="Ike M."/>
        </authorList>
    </citation>
    <scope>NUCLEOTIDE SEQUENCE [LARGE SCALE GENOMIC DNA]</scope>
    <source>
        <strain evidence="3 4">OMI</strain>
    </source>
</reference>
<dbReference type="EMBL" id="BEWI01000027">
    <property type="protein sequence ID" value="GAY19569.1"/>
    <property type="molecule type" value="Genomic_DNA"/>
</dbReference>
<dbReference type="PANTHER" id="PTHR33375">
    <property type="entry name" value="CHROMOSOME-PARTITIONING PROTEIN PARB-RELATED"/>
    <property type="match status" value="1"/>
</dbReference>
<dbReference type="InterPro" id="IPR040873">
    <property type="entry name" value="SoPB_HTH"/>
</dbReference>
<dbReference type="PANTHER" id="PTHR33375:SF1">
    <property type="entry name" value="CHROMOSOME-PARTITIONING PROTEIN PARB-RELATED"/>
    <property type="match status" value="1"/>
</dbReference>
<accession>A0A292Z9J4</accession>
<dbReference type="Pfam" id="PF02195">
    <property type="entry name" value="ParB_N"/>
    <property type="match status" value="1"/>
</dbReference>
<name>A0A292Z9J4_SPHSA</name>
<dbReference type="SMART" id="SM00470">
    <property type="entry name" value="ParB"/>
    <property type="match status" value="1"/>
</dbReference>
<dbReference type="Gene3D" id="3.90.1530.30">
    <property type="match status" value="1"/>
</dbReference>
<dbReference type="NCBIfam" id="TIGR00180">
    <property type="entry name" value="parB_part"/>
    <property type="match status" value="1"/>
</dbReference>
<dbReference type="InterPro" id="IPR050336">
    <property type="entry name" value="Chromosome_partition/occlusion"/>
</dbReference>
<dbReference type="InterPro" id="IPR003115">
    <property type="entry name" value="ParB_N"/>
</dbReference>
<evidence type="ECO:0000259" key="2">
    <source>
        <dbReference type="SMART" id="SM00470"/>
    </source>
</evidence>
<feature type="domain" description="ParB-like N-terminal" evidence="2">
    <location>
        <begin position="15"/>
        <end position="115"/>
    </location>
</feature>
<evidence type="ECO:0000313" key="3">
    <source>
        <dbReference type="EMBL" id="GAY19569.1"/>
    </source>
</evidence>
<evidence type="ECO:0000313" key="4">
    <source>
        <dbReference type="Proteomes" id="UP000221538"/>
    </source>
</evidence>
<dbReference type="InterPro" id="IPR004437">
    <property type="entry name" value="ParB/RepB/Spo0J"/>
</dbReference>
<protein>
    <submittedName>
        <fullName evidence="3">Chromosome partitioning protein ParB</fullName>
    </submittedName>
</protein>
<dbReference type="AlphaFoldDB" id="A0A292Z9J4"/>
<comment type="caution">
    <text evidence="3">The sequence shown here is derived from an EMBL/GenBank/DDBJ whole genome shotgun (WGS) entry which is preliminary data.</text>
</comment>
<gene>
    <name evidence="3" type="ORF">SFOMI_0088</name>
</gene>
<organism evidence="3 4">
    <name type="scientific">Sphingobium fuliginis (strain ATCC 27551)</name>
    <dbReference type="NCBI Taxonomy" id="336203"/>
    <lineage>
        <taxon>Bacteria</taxon>
        <taxon>Pseudomonadati</taxon>
        <taxon>Pseudomonadota</taxon>
        <taxon>Alphaproteobacteria</taxon>
        <taxon>Sphingomonadales</taxon>
        <taxon>Sphingomonadaceae</taxon>
        <taxon>Sphingobium</taxon>
    </lineage>
</organism>
<dbReference type="Gene3D" id="1.10.10.2830">
    <property type="match status" value="1"/>
</dbReference>
<dbReference type="Pfam" id="PF18090">
    <property type="entry name" value="SoPB_HTH"/>
    <property type="match status" value="1"/>
</dbReference>
<reference evidence="3 4" key="1">
    <citation type="journal article" date="2013" name="Biodegradation">
        <title>Occurrence of 4-tert-butylphenol (4-t-BP) biodegradation in an aquatic sample caused by the presence of Spirodela polyrrhiza and isolation of a 4-t-BP-utilizing bacterium.</title>
        <authorList>
            <person name="Ogata Y."/>
            <person name="Toyama T."/>
            <person name="Yu N."/>
            <person name="Wang X."/>
            <person name="Sei K."/>
            <person name="Ike M."/>
        </authorList>
    </citation>
    <scope>NUCLEOTIDE SEQUENCE [LARGE SCALE GENOMIC DNA]</scope>
    <source>
        <strain evidence="3 4">OMI</strain>
    </source>
</reference>
<dbReference type="GO" id="GO:0003677">
    <property type="term" value="F:DNA binding"/>
    <property type="evidence" value="ECO:0007669"/>
    <property type="project" value="InterPro"/>
</dbReference>
<sequence length="299" mass="33832">MAFDEIARTVKRLTIRVRPDECSVWPGNARDYAGLSYERCASLIDSIKEENGNREPVVVRRTPDGEKPYELIVGTRRHFSVSWLRENNHAEIDLIARIETLDDEGAFRLADIENREREDVTDLERARNYLHAVDAYYNGIRSHMADRLAIGKQNLHNLLQLAELPDEVVRAFADPADIKVRHGMKLSPLLKQPGLREAILEVAREITREQGERRTAGEAPIEGPQVFQRLASASPVRREPARRVKAAVNALDGDQIGMIVSDTRARGITININPRRPINVDEILSALRPVIEAAKFSKR</sequence>
<dbReference type="InterPro" id="IPR036086">
    <property type="entry name" value="ParB/Sulfiredoxin_sf"/>
</dbReference>
<dbReference type="GO" id="GO:0007059">
    <property type="term" value="P:chromosome segregation"/>
    <property type="evidence" value="ECO:0007669"/>
    <property type="project" value="TreeGrafter"/>
</dbReference>